<accession>A0A3E1QEG2</accession>
<protein>
    <submittedName>
        <fullName evidence="1">DUF3078 domain-containing protein</fullName>
    </submittedName>
</protein>
<keyword evidence="2" id="KW-1185">Reference proteome</keyword>
<evidence type="ECO:0000313" key="1">
    <source>
        <dbReference type="EMBL" id="RFN60505.1"/>
    </source>
</evidence>
<proteinExistence type="predicted"/>
<organism evidence="1 2">
    <name type="scientific">Marixanthomonas ophiurae</name>
    <dbReference type="NCBI Taxonomy" id="387659"/>
    <lineage>
        <taxon>Bacteria</taxon>
        <taxon>Pseudomonadati</taxon>
        <taxon>Bacteroidota</taxon>
        <taxon>Flavobacteriia</taxon>
        <taxon>Flavobacteriales</taxon>
        <taxon>Flavobacteriaceae</taxon>
        <taxon>Marixanthomonas</taxon>
    </lineage>
</organism>
<dbReference type="Proteomes" id="UP000261082">
    <property type="component" value="Unassembled WGS sequence"/>
</dbReference>
<dbReference type="OrthoDB" id="1495718at2"/>
<gene>
    <name evidence="1" type="ORF">DZ858_07930</name>
</gene>
<dbReference type="EMBL" id="QVID01000001">
    <property type="protein sequence ID" value="RFN60505.1"/>
    <property type="molecule type" value="Genomic_DNA"/>
</dbReference>
<evidence type="ECO:0000313" key="2">
    <source>
        <dbReference type="Proteomes" id="UP000261082"/>
    </source>
</evidence>
<sequence length="362" mass="40825">MLPIIGLAQEDSERGYVFILNTLHAENPVYFHTPVPQEKKRDPVLAVNSLQRKRPVFFRVPLKPKPIKRRSVYGFVKPTLWGSYNRIGVNVSEVAFVNWNAGGVSSVSGLVEVDLKRTYKTKNTRWKNELLAKYGINKQKELGLRKTEDNIELNSSFGFRNDSLTNLYYTAKLRFATQFSNGYEYPDTSNEISTVFSPAYLFLGVGTEYGANDGNLSVYTSPLTVKSTIVLDQELANNGAFGVTPAVLNDQGEVVEEGDNLLTQMGILITSEYKAEIFKNVSLSNKVTLYTDYLDDFGNIDVDWQIDFNFQVNHFIVANLGSHFKYDNDIKMTVENEEGELIEQGPIAQWKQQLGIGVIVEL</sequence>
<dbReference type="Pfam" id="PF11276">
    <property type="entry name" value="DUF3078"/>
    <property type="match status" value="1"/>
</dbReference>
<dbReference type="InterPro" id="IPR021428">
    <property type="entry name" value="DUF3078"/>
</dbReference>
<dbReference type="AlphaFoldDB" id="A0A3E1QEG2"/>
<comment type="caution">
    <text evidence="1">The sequence shown here is derived from an EMBL/GenBank/DDBJ whole genome shotgun (WGS) entry which is preliminary data.</text>
</comment>
<name>A0A3E1QEG2_9FLAO</name>
<reference evidence="1 2" key="1">
    <citation type="journal article" date="2007" name="Int. J. Syst. Evol. Microbiol.">
        <title>Marixanthomonas ophiurae gen. nov., sp. nov., a marine bacterium of the family Flavobacteriaceae isolated from a deep-sea brittle star.</title>
        <authorList>
            <person name="Romanenko L.A."/>
            <person name="Uchino M."/>
            <person name="Frolova G.M."/>
            <person name="Mikhailov V.V."/>
        </authorList>
    </citation>
    <scope>NUCLEOTIDE SEQUENCE [LARGE SCALE GENOMIC DNA]</scope>
    <source>
        <strain evidence="1 2">KMM 3046</strain>
    </source>
</reference>